<dbReference type="PROSITE" id="PS00079">
    <property type="entry name" value="MULTICOPPER_OXIDASE1"/>
    <property type="match status" value="1"/>
</dbReference>
<evidence type="ECO:0000256" key="5">
    <source>
        <dbReference type="ARBA" id="ARBA00022523"/>
    </source>
</evidence>
<evidence type="ECO:0000313" key="18">
    <source>
        <dbReference type="Proteomes" id="UP000323597"/>
    </source>
</evidence>
<evidence type="ECO:0000256" key="11">
    <source>
        <dbReference type="ARBA" id="ARBA00023180"/>
    </source>
</evidence>
<dbReference type="NCBIfam" id="TIGR03389">
    <property type="entry name" value="laccase"/>
    <property type="match status" value="1"/>
</dbReference>
<evidence type="ECO:0000256" key="2">
    <source>
        <dbReference type="ARBA" id="ARBA00004271"/>
    </source>
</evidence>
<keyword evidence="12 13" id="KW-0439">Lignin degradation</keyword>
<dbReference type="SUPFAM" id="SSF49503">
    <property type="entry name" value="Cupredoxins"/>
    <property type="match status" value="3"/>
</dbReference>
<evidence type="ECO:0000259" key="15">
    <source>
        <dbReference type="Pfam" id="PF07731"/>
    </source>
</evidence>
<feature type="signal peptide" evidence="13">
    <location>
        <begin position="1"/>
        <end position="27"/>
    </location>
</feature>
<keyword evidence="13" id="KW-0732">Signal</keyword>
<gene>
    <name evidence="17" type="ORF">E1A91_D03G139100v1</name>
</gene>
<evidence type="ECO:0000256" key="7">
    <source>
        <dbReference type="ARBA" id="ARBA00022723"/>
    </source>
</evidence>
<protein>
    <recommendedName>
        <fullName evidence="4 13">Laccase</fullName>
        <ecNumber evidence="4 13">1.10.3.2</ecNumber>
    </recommendedName>
    <alternativeName>
        <fullName evidence="13">Benzenediol:oxygen oxidoreductase</fullName>
    </alternativeName>
    <alternativeName>
        <fullName evidence="13">Diphenol oxidase</fullName>
    </alternativeName>
    <alternativeName>
        <fullName evidence="13">Urishiol oxidase</fullName>
    </alternativeName>
</protein>
<evidence type="ECO:0000313" key="17">
    <source>
        <dbReference type="EMBL" id="TYI90691.1"/>
    </source>
</evidence>
<proteinExistence type="inferred from homology"/>
<comment type="cofactor">
    <cofactor evidence="13">
        <name>Cu cation</name>
        <dbReference type="ChEBI" id="CHEBI:23378"/>
    </cofactor>
    <text evidence="13">Binds 4 Cu cations per monomer.</text>
</comment>
<dbReference type="Pfam" id="PF07731">
    <property type="entry name" value="Cu-oxidase_2"/>
    <property type="match status" value="1"/>
</dbReference>
<comment type="catalytic activity">
    <reaction evidence="1 13">
        <text>4 hydroquinone + O2 = 4 benzosemiquinone + 2 H2O</text>
        <dbReference type="Rhea" id="RHEA:11276"/>
        <dbReference type="ChEBI" id="CHEBI:15377"/>
        <dbReference type="ChEBI" id="CHEBI:15379"/>
        <dbReference type="ChEBI" id="CHEBI:17594"/>
        <dbReference type="ChEBI" id="CHEBI:17977"/>
        <dbReference type="EC" id="1.10.3.2"/>
    </reaction>
</comment>
<evidence type="ECO:0000256" key="12">
    <source>
        <dbReference type="ARBA" id="ARBA00023185"/>
    </source>
</evidence>
<dbReference type="GO" id="GO:0048046">
    <property type="term" value="C:apoplast"/>
    <property type="evidence" value="ECO:0007669"/>
    <property type="project" value="UniProtKB-SubCell"/>
</dbReference>
<dbReference type="InterPro" id="IPR011707">
    <property type="entry name" value="Cu-oxidase-like_N"/>
</dbReference>
<dbReference type="Pfam" id="PF00394">
    <property type="entry name" value="Cu-oxidase"/>
    <property type="match status" value="1"/>
</dbReference>
<dbReference type="PROSITE" id="PS00080">
    <property type="entry name" value="MULTICOPPER_OXIDASE2"/>
    <property type="match status" value="1"/>
</dbReference>
<dbReference type="InterPro" id="IPR001117">
    <property type="entry name" value="Cu-oxidase_2nd"/>
</dbReference>
<dbReference type="EMBL" id="CM017651">
    <property type="protein sequence ID" value="TYI90691.1"/>
    <property type="molecule type" value="Genomic_DNA"/>
</dbReference>
<feature type="chain" id="PRO_5023072136" description="Laccase" evidence="13">
    <location>
        <begin position="28"/>
        <end position="541"/>
    </location>
</feature>
<keyword evidence="8 13" id="KW-0677">Repeat</keyword>
<dbReference type="InterPro" id="IPR011706">
    <property type="entry name" value="Cu-oxidase_C"/>
</dbReference>
<dbReference type="PANTHER" id="PTHR11709:SF256">
    <property type="entry name" value="LACCASE-2"/>
    <property type="match status" value="1"/>
</dbReference>
<comment type="subcellular location">
    <subcellularLocation>
        <location evidence="2 13">Secreted</location>
        <location evidence="2 13">Extracellular space</location>
        <location evidence="2 13">Apoplast</location>
    </subcellularLocation>
</comment>
<evidence type="ECO:0000259" key="14">
    <source>
        <dbReference type="Pfam" id="PF00394"/>
    </source>
</evidence>
<dbReference type="Proteomes" id="UP000323597">
    <property type="component" value="Chromosome D03"/>
</dbReference>
<keyword evidence="18" id="KW-1185">Reference proteome</keyword>
<feature type="domain" description="Plastocyanin-like" evidence="14">
    <location>
        <begin position="175"/>
        <end position="292"/>
    </location>
</feature>
<dbReference type="AlphaFoldDB" id="A0A5D2VMU7"/>
<dbReference type="InterPro" id="IPR017761">
    <property type="entry name" value="Laccase"/>
</dbReference>
<evidence type="ECO:0000256" key="9">
    <source>
        <dbReference type="ARBA" id="ARBA00023002"/>
    </source>
</evidence>
<dbReference type="CDD" id="cd13875">
    <property type="entry name" value="CuRO_2_LCC_plant"/>
    <property type="match status" value="1"/>
</dbReference>
<comment type="function">
    <text evidence="13">Lignin degradation and detoxification of lignin-derived products.</text>
</comment>
<dbReference type="InterPro" id="IPR045087">
    <property type="entry name" value="Cu-oxidase_fam"/>
</dbReference>
<keyword evidence="6 13" id="KW-0964">Secreted</keyword>
<dbReference type="PANTHER" id="PTHR11709">
    <property type="entry name" value="MULTI-COPPER OXIDASE"/>
    <property type="match status" value="1"/>
</dbReference>
<dbReference type="GO" id="GO:0046274">
    <property type="term" value="P:lignin catabolic process"/>
    <property type="evidence" value="ECO:0007669"/>
    <property type="project" value="UniProtKB-KW"/>
</dbReference>
<feature type="domain" description="Plastocyanin-like" evidence="15">
    <location>
        <begin position="414"/>
        <end position="523"/>
    </location>
</feature>
<evidence type="ECO:0000256" key="3">
    <source>
        <dbReference type="ARBA" id="ARBA00010609"/>
    </source>
</evidence>
<evidence type="ECO:0000256" key="8">
    <source>
        <dbReference type="ARBA" id="ARBA00022737"/>
    </source>
</evidence>
<dbReference type="InterPro" id="IPR008972">
    <property type="entry name" value="Cupredoxin"/>
</dbReference>
<dbReference type="CDD" id="cd13849">
    <property type="entry name" value="CuRO_1_LCC_plant"/>
    <property type="match status" value="1"/>
</dbReference>
<sequence length="541" mass="59665">MGASPAIVMILFVAVGCFMAYPEAVTAKHTGITRHYTFNIKLKNITRLCHTKSIDTVNRKFPGPRVITREGDRLVVKVVNHVPNNISSHWHGVRQLRSGWADGPSYITQCPIQTGHSYVYNFTITGQRGTLFWHAHISWLRATVYGPLIILPRRNESYPFVKPYKEVPILFGGGPNVSDAYTFNGLPGPLYNCSAKGKARETYLLRLINAALSDELFFSIADHSLTVVEADAVYVKPFETNVLMITPGQTTNVLLRAKSTAPNVTFLMLARPYATGMGTFDNTTVAGILEYETPSSSLKNRPLLKPGLPAINATNFVGNFTSKFRSLATAKFPANVPQKVDKKFFFTVGLGTKPCPKNRTCQGPTNTTKFAASMNNISFALPRIALLQSHFFSQYSKGVYTTDFPAFPLIPFNYTGTPPNNTVVNNGTKLVVIPFNTSVEVVLQDTSILGAESHPLHLHGYNFYVVGQGFGNFDPENDPPKFNLVDPVERNTVGVPSGGVWLMHCHFDVHQSWGLGVAWIVLDGEFPNQKLPPPPSDLPKC</sequence>
<dbReference type="GO" id="GO:0005507">
    <property type="term" value="F:copper ion binding"/>
    <property type="evidence" value="ECO:0007669"/>
    <property type="project" value="InterPro"/>
</dbReference>
<dbReference type="Pfam" id="PF07732">
    <property type="entry name" value="Cu-oxidase_3"/>
    <property type="match status" value="1"/>
</dbReference>
<evidence type="ECO:0000256" key="1">
    <source>
        <dbReference type="ARBA" id="ARBA00000349"/>
    </source>
</evidence>
<keyword evidence="5 13" id="KW-0052">Apoplast</keyword>
<dbReference type="GO" id="GO:0052716">
    <property type="term" value="F:hydroquinone:oxygen oxidoreductase activity"/>
    <property type="evidence" value="ECO:0007669"/>
    <property type="project" value="UniProtKB-EC"/>
</dbReference>
<keyword evidence="10 13" id="KW-0186">Copper</keyword>
<dbReference type="InterPro" id="IPR002355">
    <property type="entry name" value="Cu_oxidase_Cu_BS"/>
</dbReference>
<evidence type="ECO:0000256" key="10">
    <source>
        <dbReference type="ARBA" id="ARBA00023008"/>
    </source>
</evidence>
<evidence type="ECO:0000256" key="6">
    <source>
        <dbReference type="ARBA" id="ARBA00022525"/>
    </source>
</evidence>
<accession>A0A5D2VMU7</accession>
<keyword evidence="11" id="KW-0325">Glycoprotein</keyword>
<dbReference type="FunFam" id="2.60.40.420:FF:000062">
    <property type="entry name" value="Laccase"/>
    <property type="match status" value="1"/>
</dbReference>
<name>A0A5D2VMU7_GOSMU</name>
<dbReference type="EC" id="1.10.3.2" evidence="4 13"/>
<evidence type="ECO:0000256" key="13">
    <source>
        <dbReference type="RuleBase" id="RU361119"/>
    </source>
</evidence>
<dbReference type="InterPro" id="IPR034285">
    <property type="entry name" value="CuRO_2_LCC"/>
</dbReference>
<dbReference type="InterPro" id="IPR033138">
    <property type="entry name" value="Cu_oxidase_CS"/>
</dbReference>
<evidence type="ECO:0000256" key="4">
    <source>
        <dbReference type="ARBA" id="ARBA00012297"/>
    </source>
</evidence>
<feature type="domain" description="Plastocyanin-like" evidence="16">
    <location>
        <begin position="40"/>
        <end position="154"/>
    </location>
</feature>
<organism evidence="17 18">
    <name type="scientific">Gossypium mustelinum</name>
    <name type="common">Cotton</name>
    <name type="synonym">Gossypium caicoense</name>
    <dbReference type="NCBI Taxonomy" id="34275"/>
    <lineage>
        <taxon>Eukaryota</taxon>
        <taxon>Viridiplantae</taxon>
        <taxon>Streptophyta</taxon>
        <taxon>Embryophyta</taxon>
        <taxon>Tracheophyta</taxon>
        <taxon>Spermatophyta</taxon>
        <taxon>Magnoliopsida</taxon>
        <taxon>eudicotyledons</taxon>
        <taxon>Gunneridae</taxon>
        <taxon>Pentapetalae</taxon>
        <taxon>rosids</taxon>
        <taxon>malvids</taxon>
        <taxon>Malvales</taxon>
        <taxon>Malvaceae</taxon>
        <taxon>Malvoideae</taxon>
        <taxon>Gossypium</taxon>
    </lineage>
</organism>
<keyword evidence="9 13" id="KW-0560">Oxidoreductase</keyword>
<dbReference type="Gene3D" id="2.60.40.420">
    <property type="entry name" value="Cupredoxins - blue copper proteins"/>
    <property type="match status" value="3"/>
</dbReference>
<comment type="similarity">
    <text evidence="3 13">Belongs to the multicopper oxidase family.</text>
</comment>
<reference evidence="17 18" key="1">
    <citation type="submission" date="2019-07" db="EMBL/GenBank/DDBJ databases">
        <title>WGS assembly of Gossypium mustelinum.</title>
        <authorList>
            <person name="Chen Z.J."/>
            <person name="Sreedasyam A."/>
            <person name="Ando A."/>
            <person name="Song Q."/>
            <person name="De L."/>
            <person name="Hulse-Kemp A."/>
            <person name="Ding M."/>
            <person name="Ye W."/>
            <person name="Kirkbride R."/>
            <person name="Jenkins J."/>
            <person name="Plott C."/>
            <person name="Lovell J."/>
            <person name="Lin Y.-M."/>
            <person name="Vaughn R."/>
            <person name="Liu B."/>
            <person name="Li W."/>
            <person name="Simpson S."/>
            <person name="Scheffler B."/>
            <person name="Saski C."/>
            <person name="Grover C."/>
            <person name="Hu G."/>
            <person name="Conover J."/>
            <person name="Carlson J."/>
            <person name="Shu S."/>
            <person name="Boston L."/>
            <person name="Williams M."/>
            <person name="Peterson D."/>
            <person name="Mcgee K."/>
            <person name="Jones D."/>
            <person name="Wendel J."/>
            <person name="Stelly D."/>
            <person name="Grimwood J."/>
            <person name="Schmutz J."/>
        </authorList>
    </citation>
    <scope>NUCLEOTIDE SEQUENCE [LARGE SCALE GENOMIC DNA]</scope>
    <source>
        <strain evidence="17">1408120.09</strain>
    </source>
</reference>
<dbReference type="InterPro" id="IPR034288">
    <property type="entry name" value="CuRO_1_LCC"/>
</dbReference>
<keyword evidence="7 13" id="KW-0479">Metal-binding</keyword>
<evidence type="ECO:0000259" key="16">
    <source>
        <dbReference type="Pfam" id="PF07732"/>
    </source>
</evidence>